<proteinExistence type="predicted"/>
<reference evidence="1 2" key="1">
    <citation type="journal article" date="2017" name="Sci. Rep.">
        <title>Characterization and diversity of phages infecting Aeromonas salmonicida subsp. salmonicida.</title>
        <authorList>
            <person name="Vincent A.T."/>
            <person name="Paquet V.E."/>
            <person name="Bernatchez A."/>
            <person name="Tremblay D.M."/>
            <person name="Moineau S."/>
            <person name="Charette S.J."/>
        </authorList>
    </citation>
    <scope>NUCLEOTIDE SEQUENCE [LARGE SCALE GENOMIC DNA]</scope>
</reference>
<dbReference type="EMBL" id="KY290955">
    <property type="protein sequence ID" value="APU01421.1"/>
    <property type="molecule type" value="Genomic_DNA"/>
</dbReference>
<sequence length="78" mass="9099">MIDFYKISIWMDDRLHPDAYKSIFLVGDNIRISATLYGYEYTTVISIADISKLNVSYDKVIKEMISNIDDELMKVINK</sequence>
<protein>
    <submittedName>
        <fullName evidence="1">Uncharacterized protein</fullName>
    </submittedName>
</protein>
<dbReference type="Proteomes" id="UP000225215">
    <property type="component" value="Segment"/>
</dbReference>
<evidence type="ECO:0000313" key="2">
    <source>
        <dbReference type="Proteomes" id="UP000225215"/>
    </source>
</evidence>
<organism evidence="1 2">
    <name type="scientific">Aeromonas phage 65.2</name>
    <dbReference type="NCBI Taxonomy" id="1932896"/>
    <lineage>
        <taxon>Viruses</taxon>
        <taxon>Duplodnaviria</taxon>
        <taxon>Heunggongvirae</taxon>
        <taxon>Uroviricota</taxon>
        <taxon>Caudoviricetes</taxon>
        <taxon>Pantevenvirales</taxon>
        <taxon>Straboviridae</taxon>
        <taxon>Emmerichvirinae</taxon>
        <taxon>Ishigurovirus</taxon>
        <taxon>Ishigurovirus osborne</taxon>
    </lineage>
</organism>
<accession>A0A219YBP6</accession>
<evidence type="ECO:0000313" key="1">
    <source>
        <dbReference type="EMBL" id="APU01421.1"/>
    </source>
</evidence>
<name>A0A219YBP6_9CAUD</name>